<feature type="non-terminal residue" evidence="1">
    <location>
        <position position="133"/>
    </location>
</feature>
<feature type="non-terminal residue" evidence="1">
    <location>
        <position position="1"/>
    </location>
</feature>
<dbReference type="AlphaFoldDB" id="A0A2M8Q6W2"/>
<protein>
    <submittedName>
        <fullName evidence="1">Uncharacterized protein</fullName>
    </submittedName>
</protein>
<organism evidence="1 2">
    <name type="scientific">Candidatus Thermofonsia Clade 3 bacterium</name>
    <dbReference type="NCBI Taxonomy" id="2364212"/>
    <lineage>
        <taxon>Bacteria</taxon>
        <taxon>Bacillati</taxon>
        <taxon>Chloroflexota</taxon>
        <taxon>Candidatus Thermofontia</taxon>
        <taxon>Candidatus Thermofonsia Clade 3</taxon>
    </lineage>
</organism>
<sequence length="133" mass="14170">PQPPLGVRHAYCKLALFDFANGAWSKRSDCRRLFPPLAEMIRFYGVGGDGQEAMPGAQLGQPLQVAVTNGQQPVNNARVRFRLVPQNAAGQLTGASGGGKSVDVTAGANGVYSCTWQLGPTVQNQRVEAFLVE</sequence>
<gene>
    <name evidence="1" type="ORF">CUN48_18345</name>
</gene>
<dbReference type="Proteomes" id="UP000230790">
    <property type="component" value="Unassembled WGS sequence"/>
</dbReference>
<comment type="caution">
    <text evidence="1">The sequence shown here is derived from an EMBL/GenBank/DDBJ whole genome shotgun (WGS) entry which is preliminary data.</text>
</comment>
<reference evidence="1 2" key="1">
    <citation type="submission" date="2017-11" db="EMBL/GenBank/DDBJ databases">
        <title>Evolution of Phototrophy in the Chloroflexi Phylum Driven by Horizontal Gene Transfer.</title>
        <authorList>
            <person name="Ward L.M."/>
            <person name="Hemp J."/>
            <person name="Shih P.M."/>
            <person name="Mcglynn S.E."/>
            <person name="Fischer W."/>
        </authorList>
    </citation>
    <scope>NUCLEOTIDE SEQUENCE [LARGE SCALE GENOMIC DNA]</scope>
    <source>
        <strain evidence="1">JP3_7</strain>
    </source>
</reference>
<accession>A0A2M8Q6W2</accession>
<dbReference type="EMBL" id="PGTN01000988">
    <property type="protein sequence ID" value="PJF45545.1"/>
    <property type="molecule type" value="Genomic_DNA"/>
</dbReference>
<proteinExistence type="predicted"/>
<evidence type="ECO:0000313" key="1">
    <source>
        <dbReference type="EMBL" id="PJF45545.1"/>
    </source>
</evidence>
<evidence type="ECO:0000313" key="2">
    <source>
        <dbReference type="Proteomes" id="UP000230790"/>
    </source>
</evidence>
<name>A0A2M8Q6W2_9CHLR</name>